<accession>A0A4Y5P1C3</accession>
<dbReference type="Pfam" id="PF24171">
    <property type="entry name" value="Fn3-III_PB4"/>
    <property type="match status" value="1"/>
</dbReference>
<dbReference type="Proteomes" id="UP000308921">
    <property type="component" value="Segment"/>
</dbReference>
<gene>
    <name evidence="5" type="ORF">AAS21_gp018</name>
</gene>
<protein>
    <submittedName>
        <fullName evidence="5">Putative tail protein</fullName>
    </submittedName>
</protein>
<feature type="domain" description="Straight fiber protein PB4 first Fn3-like" evidence="2">
    <location>
        <begin position="15"/>
        <end position="102"/>
    </location>
</feature>
<feature type="domain" description="Straight fiber protein PB4 third Fn3-like" evidence="4">
    <location>
        <begin position="216"/>
        <end position="340"/>
    </location>
</feature>
<name>A0A4Y5P1C3_9CAUD</name>
<organism evidence="5 6">
    <name type="scientific">Pantoea phage vB_PagS_AAS21</name>
    <dbReference type="NCBI Taxonomy" id="2575261"/>
    <lineage>
        <taxon>Viruses</taxon>
        <taxon>Duplodnaviria</taxon>
        <taxon>Heunggongvirae</taxon>
        <taxon>Uroviricota</taxon>
        <taxon>Caudoviricetes</taxon>
        <taxon>Demerecviridae</taxon>
        <taxon>Keyvirus</taxon>
        <taxon>Keyvirus AAS21</taxon>
    </lineage>
</organism>
<evidence type="ECO:0000313" key="6">
    <source>
        <dbReference type="Proteomes" id="UP000308921"/>
    </source>
</evidence>
<keyword evidence="6" id="KW-1185">Reference proteome</keyword>
<evidence type="ECO:0000259" key="3">
    <source>
        <dbReference type="Pfam" id="PF24170"/>
    </source>
</evidence>
<feature type="domain" description="Straight fiber protein PB4 second Fn3-like" evidence="3">
    <location>
        <begin position="108"/>
        <end position="201"/>
    </location>
</feature>
<evidence type="ECO:0000259" key="4">
    <source>
        <dbReference type="Pfam" id="PF24171"/>
    </source>
</evidence>
<dbReference type="InterPro" id="IPR057551">
    <property type="entry name" value="Fn3-II_PB4"/>
</dbReference>
<proteinExistence type="predicted"/>
<dbReference type="Pfam" id="PF24170">
    <property type="entry name" value="Fn3-II_PB4"/>
    <property type="match status" value="1"/>
</dbReference>
<evidence type="ECO:0000259" key="2">
    <source>
        <dbReference type="Pfam" id="PF24169"/>
    </source>
</evidence>
<evidence type="ECO:0000313" key="5">
    <source>
        <dbReference type="EMBL" id="QCW23756.1"/>
    </source>
</evidence>
<sequence length="691" mass="74944">MGYNLMITNQAPAKLVLFNPVAAYTLAYLQHSIYTDFDVYGKSFWLTENENTTRQDFTDVSKFFVVLNNLKPGTTYSIIGAFLDAMIDQELRDAQIGFNISDPMTFKTKVAPKITAAYSTSQAVEVGVGMPIVNIETTGEADYVSIEMKLTTDPDAVWELAYRGPLLPKIQFGGIPPGTYRVRIAGAIMLPDGLTIDSSGLAEYADDVVVEYAFTPPSAATNLQFKVAHVLDGKERYDLRVEWDWEKGDGANLREFALSYIDSATYAASGWTKAQVMNVSSSKKATIPSFPFKVGHKFKVTSTAWGPDDKDATDSIIADFIIDENTPIDNSFINETGIDMNYAFIRGKLKDANDVWKQTFLIDAATGGVSIGLLDEDGKAPISFDPVQRIVNVDGKVITKQINAASFVMTNLTGNDNPAIYTQGKAYGDNNSGVWMGLDSKTLKPKLDIGNGTQFIRYDGTNLVISSGVQIGTPNGNVPIETGIQGKRTVFIYILGTSLPAKPTSTSYPPAGWSTTPPNRTDMRQNIYATTGLLDPVTNKLLTGTSWADVFQFSGTEGTIGKDGGRGPGFYTTVAPVAQWTDSTANSFFTNNFGGPPTRFDVLTQYNGSNPSISYGTRQWNGSAWVAPALVVHGDMIATGTITSSRIVANDAFLAQIGVNIIYNRAAALSGNPEAVYTMKIDLANGYIHIR</sequence>
<dbReference type="InterPro" id="IPR057552">
    <property type="entry name" value="Fn3-III_PB4"/>
</dbReference>
<dbReference type="InterPro" id="IPR057550">
    <property type="entry name" value="Fn3-I_PB4"/>
</dbReference>
<reference evidence="5 6" key="1">
    <citation type="submission" date="2019-04" db="EMBL/GenBank/DDBJ databases">
        <title>Complete genome sequence of Pantoea bacteriophage vB_PagS_AAS21.</title>
        <authorList>
            <person name="Truncaite L."/>
            <person name="Simoliuniene M."/>
            <person name="Zajanckauskaite A."/>
            <person name="Meskys R."/>
            <person name="Simoliunas E."/>
        </authorList>
    </citation>
    <scope>NUCLEOTIDE SEQUENCE [LARGE SCALE GENOMIC DNA]</scope>
</reference>
<dbReference type="EMBL" id="MK770119">
    <property type="protein sequence ID" value="QCW23756.1"/>
    <property type="molecule type" value="Genomic_DNA"/>
</dbReference>
<dbReference type="Pfam" id="PF24168">
    <property type="entry name" value="PB4_spike"/>
    <property type="match status" value="1"/>
</dbReference>
<feature type="domain" description="Straight fiber protein PB4 spike" evidence="1">
    <location>
        <begin position="356"/>
        <end position="670"/>
    </location>
</feature>
<dbReference type="Pfam" id="PF24169">
    <property type="entry name" value="Fn3-I_PB4"/>
    <property type="match status" value="1"/>
</dbReference>
<evidence type="ECO:0000259" key="1">
    <source>
        <dbReference type="Pfam" id="PF24168"/>
    </source>
</evidence>
<dbReference type="InterPro" id="IPR057549">
    <property type="entry name" value="PB4_spike"/>
</dbReference>